<feature type="domain" description="Condensation" evidence="1">
    <location>
        <begin position="71"/>
        <end position="378"/>
    </location>
</feature>
<dbReference type="InterPro" id="IPR001242">
    <property type="entry name" value="Condensation_dom"/>
</dbReference>
<gene>
    <name evidence="2" type="ORF">ATK86_5557</name>
</gene>
<evidence type="ECO:0000313" key="3">
    <source>
        <dbReference type="Proteomes" id="UP000233766"/>
    </source>
</evidence>
<organism evidence="2 3">
    <name type="scientific">Nocardia fluminea</name>
    <dbReference type="NCBI Taxonomy" id="134984"/>
    <lineage>
        <taxon>Bacteria</taxon>
        <taxon>Bacillati</taxon>
        <taxon>Actinomycetota</taxon>
        <taxon>Actinomycetes</taxon>
        <taxon>Mycobacteriales</taxon>
        <taxon>Nocardiaceae</taxon>
        <taxon>Nocardia</taxon>
    </lineage>
</organism>
<dbReference type="GO" id="GO:0008610">
    <property type="term" value="P:lipid biosynthetic process"/>
    <property type="evidence" value="ECO:0007669"/>
    <property type="project" value="UniProtKB-ARBA"/>
</dbReference>
<dbReference type="SUPFAM" id="SSF52777">
    <property type="entry name" value="CoA-dependent acyltransferases"/>
    <property type="match status" value="2"/>
</dbReference>
<dbReference type="Pfam" id="PF00668">
    <property type="entry name" value="Condensation"/>
    <property type="match status" value="1"/>
</dbReference>
<dbReference type="GO" id="GO:0003824">
    <property type="term" value="F:catalytic activity"/>
    <property type="evidence" value="ECO:0007669"/>
    <property type="project" value="InterPro"/>
</dbReference>
<evidence type="ECO:0000259" key="1">
    <source>
        <dbReference type="Pfam" id="PF00668"/>
    </source>
</evidence>
<name>A0A2N3VHL4_9NOCA</name>
<dbReference type="OrthoDB" id="9123229at2"/>
<dbReference type="EMBL" id="PJMW01000002">
    <property type="protein sequence ID" value="PKV81103.1"/>
    <property type="molecule type" value="Genomic_DNA"/>
</dbReference>
<reference evidence="2 3" key="1">
    <citation type="submission" date="2017-12" db="EMBL/GenBank/DDBJ databases">
        <title>Sequencing the genomes of 1000 Actinobacteria strains.</title>
        <authorList>
            <person name="Klenk H.-P."/>
        </authorList>
    </citation>
    <scope>NUCLEOTIDE SEQUENCE [LARGE SCALE GENOMIC DNA]</scope>
    <source>
        <strain evidence="2 3">DSM 44489</strain>
    </source>
</reference>
<comment type="caution">
    <text evidence="2">The sequence shown here is derived from an EMBL/GenBank/DDBJ whole genome shotgun (WGS) entry which is preliminary data.</text>
</comment>
<dbReference type="RefSeq" id="WP_101466913.1">
    <property type="nucleotide sequence ID" value="NZ_PJMW01000002.1"/>
</dbReference>
<dbReference type="InterPro" id="IPR023213">
    <property type="entry name" value="CAT-like_dom_sf"/>
</dbReference>
<dbReference type="Gene3D" id="3.30.559.10">
    <property type="entry name" value="Chloramphenicol acetyltransferase-like domain"/>
    <property type="match status" value="1"/>
</dbReference>
<proteinExistence type="predicted"/>
<dbReference type="Gene3D" id="3.30.559.30">
    <property type="entry name" value="Nonribosomal peptide synthetase, condensation domain"/>
    <property type="match status" value="1"/>
</dbReference>
<accession>A0A2N3VHL4</accession>
<sequence>MSVLQTDLSIEDWSPEAGELLEFRPDAHAIAAAAAAPASDVPPSVLTRAHITRCIELRRAGRRPSPGLVLTFRLPGRLDRTALREAFRAFILRHETFRSWFAPAADNELIRHEYRSEDVAFTTVERGTFDCGDAIRAELLPDFIERSDALAWPGFVCATIDHGDRGFTVIFSVDHAHSDALSMGPAFLELRTLYTAYQQGNEPPSLTDVGSFVEFARTEHEYTGNVGPQAERVCEFVSALRSAAAEFRPVPVDLGLEHGQTAPSGQVQLALFDDTESDLFSERCAAHGGNFSSGLYAALALTELELVGYHHFTALSVYGLRNEPQYLMAQGWFVNLLPVSFEVGHKAQFSELVGTARAACDSIKPLARVPLHGVLEHARVSGPVPTPSEWRQISYADTRQILRALRLENEVSVSIMGSRNQLSGLTPFWFTRDLDHTFVAVRFPDTSAARESVTELLTHLRTVLRTIVDTGDYTATNTDDASAVADEEPNA</sequence>
<keyword evidence="3" id="KW-1185">Reference proteome</keyword>
<evidence type="ECO:0000313" key="2">
    <source>
        <dbReference type="EMBL" id="PKV81103.1"/>
    </source>
</evidence>
<dbReference type="AlphaFoldDB" id="A0A2N3VHL4"/>
<dbReference type="Proteomes" id="UP000233766">
    <property type="component" value="Unassembled WGS sequence"/>
</dbReference>
<protein>
    <submittedName>
        <fullName evidence="2">Condensation domain-containing protein</fullName>
    </submittedName>
</protein>